<keyword evidence="1" id="KW-0812">Transmembrane</keyword>
<dbReference type="AlphaFoldDB" id="A0A948TPH8"/>
<feature type="transmembrane region" description="Helical" evidence="1">
    <location>
        <begin position="152"/>
        <end position="172"/>
    </location>
</feature>
<dbReference type="Pfam" id="PF13858">
    <property type="entry name" value="DUF4199"/>
    <property type="match status" value="1"/>
</dbReference>
<dbReference type="InterPro" id="IPR025250">
    <property type="entry name" value="DUF4199"/>
</dbReference>
<proteinExistence type="predicted"/>
<name>A0A948TPH8_9BACT</name>
<reference evidence="2" key="1">
    <citation type="journal article" date="2021" name="PeerJ">
        <title>Extensive microbial diversity within the chicken gut microbiome revealed by metagenomics and culture.</title>
        <authorList>
            <person name="Gilroy R."/>
            <person name="Ravi A."/>
            <person name="Getino M."/>
            <person name="Pursley I."/>
            <person name="Horton D.L."/>
            <person name="Alikhan N.F."/>
            <person name="Baker D."/>
            <person name="Gharbi K."/>
            <person name="Hall N."/>
            <person name="Watson M."/>
            <person name="Adriaenssens E.M."/>
            <person name="Foster-Nyarko E."/>
            <person name="Jarju S."/>
            <person name="Secka A."/>
            <person name="Antonio M."/>
            <person name="Oren A."/>
            <person name="Chaudhuri R.R."/>
            <person name="La Ragione R."/>
            <person name="Hildebrand F."/>
            <person name="Pallen M.J."/>
        </authorList>
    </citation>
    <scope>NUCLEOTIDE SEQUENCE</scope>
    <source>
        <strain evidence="2">8470</strain>
    </source>
</reference>
<feature type="transmembrane region" description="Helical" evidence="1">
    <location>
        <begin position="39"/>
        <end position="57"/>
    </location>
</feature>
<gene>
    <name evidence="2" type="ORF">H9928_09230</name>
</gene>
<keyword evidence="1" id="KW-0472">Membrane</keyword>
<feature type="transmembrane region" description="Helical" evidence="1">
    <location>
        <begin position="12"/>
        <end position="33"/>
    </location>
</feature>
<accession>A0A948TPH8</accession>
<keyword evidence="1" id="KW-1133">Transmembrane helix</keyword>
<evidence type="ECO:0000313" key="3">
    <source>
        <dbReference type="Proteomes" id="UP000784286"/>
    </source>
</evidence>
<evidence type="ECO:0000313" key="2">
    <source>
        <dbReference type="EMBL" id="MBU3856715.1"/>
    </source>
</evidence>
<feature type="transmembrane region" description="Helical" evidence="1">
    <location>
        <begin position="77"/>
        <end position="98"/>
    </location>
</feature>
<dbReference type="Proteomes" id="UP000784286">
    <property type="component" value="Unassembled WGS sequence"/>
</dbReference>
<reference evidence="2" key="2">
    <citation type="submission" date="2021-04" db="EMBL/GenBank/DDBJ databases">
        <authorList>
            <person name="Gilroy R."/>
        </authorList>
    </citation>
    <scope>NUCLEOTIDE SEQUENCE</scope>
    <source>
        <strain evidence="2">8470</strain>
    </source>
</reference>
<sequence>MTTERPITLQEYAMRFGTYMGLFWIFKFIFLPAGFSVPILQLLFFVMTCFVPFLGLIYTRRYREVYCEGYLPFGRAFLFSVSMYLFASLLTAAAHYIYFRYIDGGYLITEYTAQLNALKETASEELKATIEQVDGALTVISSLSPLEMTFQLLSQNFFCGLFLSLPTALFAMRYKRKQK</sequence>
<protein>
    <submittedName>
        <fullName evidence="2">DUF4199 domain-containing protein</fullName>
    </submittedName>
</protein>
<comment type="caution">
    <text evidence="2">The sequence shown here is derived from an EMBL/GenBank/DDBJ whole genome shotgun (WGS) entry which is preliminary data.</text>
</comment>
<organism evidence="2 3">
    <name type="scientific">Candidatus Phocaeicola excrementipullorum</name>
    <dbReference type="NCBI Taxonomy" id="2838731"/>
    <lineage>
        <taxon>Bacteria</taxon>
        <taxon>Pseudomonadati</taxon>
        <taxon>Bacteroidota</taxon>
        <taxon>Bacteroidia</taxon>
        <taxon>Bacteroidales</taxon>
        <taxon>Bacteroidaceae</taxon>
        <taxon>Phocaeicola</taxon>
    </lineage>
</organism>
<dbReference type="EMBL" id="JAHLFJ010000081">
    <property type="protein sequence ID" value="MBU3856715.1"/>
    <property type="molecule type" value="Genomic_DNA"/>
</dbReference>
<evidence type="ECO:0000256" key="1">
    <source>
        <dbReference type="SAM" id="Phobius"/>
    </source>
</evidence>